<name>A0A399ECH7_9DEIN</name>
<keyword evidence="8 9" id="KW-0472">Membrane</keyword>
<dbReference type="EC" id="3.6.3.-" evidence="11"/>
<protein>
    <submittedName>
        <fullName evidence="11">Methionine import ATP-binding protein MetN</fullName>
        <ecNumber evidence="11">3.6.3.-</ecNumber>
    </submittedName>
</protein>
<dbReference type="Pfam" id="PF00005">
    <property type="entry name" value="ABC_tran"/>
    <property type="match status" value="1"/>
</dbReference>
<dbReference type="GO" id="GO:0016887">
    <property type="term" value="F:ATP hydrolysis activity"/>
    <property type="evidence" value="ECO:0007669"/>
    <property type="project" value="InterPro"/>
</dbReference>
<dbReference type="InterPro" id="IPR003439">
    <property type="entry name" value="ABC_transporter-like_ATP-bd"/>
</dbReference>
<dbReference type="PANTHER" id="PTHR45772:SF9">
    <property type="entry name" value="CONSERVED COMPONENT OF ABC TRANSPORTER FOR NATURAL AMINO ACIDS"/>
    <property type="match status" value="1"/>
</dbReference>
<dbReference type="PROSITE" id="PS50893">
    <property type="entry name" value="ABC_TRANSPORTER_2"/>
    <property type="match status" value="1"/>
</dbReference>
<evidence type="ECO:0000259" key="10">
    <source>
        <dbReference type="PROSITE" id="PS50893"/>
    </source>
</evidence>
<evidence type="ECO:0000256" key="7">
    <source>
        <dbReference type="ARBA" id="ARBA00022989"/>
    </source>
</evidence>
<comment type="subcellular location">
    <subcellularLocation>
        <location evidence="1">Cell membrane</location>
        <topology evidence="1">Multi-pass membrane protein</topology>
    </subcellularLocation>
</comment>
<dbReference type="AlphaFoldDB" id="A0A399ECH7"/>
<evidence type="ECO:0000256" key="4">
    <source>
        <dbReference type="ARBA" id="ARBA00022692"/>
    </source>
</evidence>
<keyword evidence="7 9" id="KW-1133">Transmembrane helix</keyword>
<dbReference type="Proteomes" id="UP000265800">
    <property type="component" value="Unassembled WGS sequence"/>
</dbReference>
<keyword evidence="6 11" id="KW-0067">ATP-binding</keyword>
<sequence>MRRVSGWSWIGLLVLVALPGLLPSYWLFLATGMLIASLLTWSLGLLGGLAGLVSLCQLSLAGVGGWVVAYFNANELPVPFVLQVLVGALAALGIGVLIGLPSLRVRGVHLAVVSLGFAAVADLAFTLLNFPGGVIGKPVVRPGLLASDAAYYWFCLGALLVCLGLGLWLSHSRLGSAWRAVKHSERAAAAMGINVSGAKLWAFAVSAGMAGLAGGLLGLLSASNFAPTGSLVLFASAVMVGAHYPAGALLAGGMSWLIPEALSRLGLSQNLGNLFFAFGVLMALKAGGGIFEVAARNRARPAVVRPLATSPSGSARPSQPGPKPVLEVQGLSVRYGTVQALTQVSLTLYEGQVLGLIGPNGAGKSSLVDAVSGFVPYQGQVRLLGRPLEGLASSQRARAGLRRSFQQDRTIPELSARAYLELAAGRTLTPPELAEALAFAGLEDPEAPLYALDVGARRRLEVAGILAARPKAVLLDEPAAGLSAAESHALAERIAQIPALYGAAVLLIEHDMEVVRRACGEVVVLDFGEVLEAGPTAEVLASPKVVAAYLGEEVAA</sequence>
<proteinExistence type="predicted"/>
<dbReference type="GO" id="GO:0015658">
    <property type="term" value="F:branched-chain amino acid transmembrane transporter activity"/>
    <property type="evidence" value="ECO:0007669"/>
    <property type="project" value="InterPro"/>
</dbReference>
<feature type="transmembrane region" description="Helical" evidence="9">
    <location>
        <begin position="107"/>
        <end position="130"/>
    </location>
</feature>
<keyword evidence="12" id="KW-1185">Reference proteome</keyword>
<dbReference type="PANTHER" id="PTHR45772">
    <property type="entry name" value="CONSERVED COMPONENT OF ABC TRANSPORTER FOR NATURAL AMINO ACIDS-RELATED"/>
    <property type="match status" value="1"/>
</dbReference>
<evidence type="ECO:0000256" key="6">
    <source>
        <dbReference type="ARBA" id="ARBA00022840"/>
    </source>
</evidence>
<dbReference type="InterPro" id="IPR003593">
    <property type="entry name" value="AAA+_ATPase"/>
</dbReference>
<evidence type="ECO:0000256" key="9">
    <source>
        <dbReference type="SAM" id="Phobius"/>
    </source>
</evidence>
<dbReference type="Pfam" id="PF02653">
    <property type="entry name" value="BPD_transp_2"/>
    <property type="match status" value="1"/>
</dbReference>
<dbReference type="InterPro" id="IPR027417">
    <property type="entry name" value="P-loop_NTPase"/>
</dbReference>
<feature type="transmembrane region" description="Helical" evidence="9">
    <location>
        <begin position="6"/>
        <end position="29"/>
    </location>
</feature>
<dbReference type="Gene3D" id="3.40.50.300">
    <property type="entry name" value="P-loop containing nucleotide triphosphate hydrolases"/>
    <property type="match status" value="1"/>
</dbReference>
<dbReference type="RefSeq" id="WP_119361036.1">
    <property type="nucleotide sequence ID" value="NZ_QWKZ01000113.1"/>
</dbReference>
<accession>A0A399ECH7</accession>
<feature type="transmembrane region" description="Helical" evidence="9">
    <location>
        <begin position="200"/>
        <end position="220"/>
    </location>
</feature>
<evidence type="ECO:0000256" key="3">
    <source>
        <dbReference type="ARBA" id="ARBA00022475"/>
    </source>
</evidence>
<dbReference type="InterPro" id="IPR051120">
    <property type="entry name" value="ABC_AA/LPS_Transport"/>
</dbReference>
<dbReference type="GO" id="GO:0005886">
    <property type="term" value="C:plasma membrane"/>
    <property type="evidence" value="ECO:0007669"/>
    <property type="project" value="UniProtKB-SubCell"/>
</dbReference>
<evidence type="ECO:0000256" key="2">
    <source>
        <dbReference type="ARBA" id="ARBA00022448"/>
    </source>
</evidence>
<keyword evidence="5" id="KW-0547">Nucleotide-binding</keyword>
<dbReference type="CDD" id="cd06581">
    <property type="entry name" value="TM_PBP1_LivM_like"/>
    <property type="match status" value="1"/>
</dbReference>
<feature type="transmembrane region" description="Helical" evidence="9">
    <location>
        <begin position="80"/>
        <end position="100"/>
    </location>
</feature>
<keyword evidence="2" id="KW-0813">Transport</keyword>
<evidence type="ECO:0000313" key="11">
    <source>
        <dbReference type="EMBL" id="RIH82344.1"/>
    </source>
</evidence>
<feature type="transmembrane region" description="Helical" evidence="9">
    <location>
        <begin position="232"/>
        <end position="258"/>
    </location>
</feature>
<evidence type="ECO:0000256" key="8">
    <source>
        <dbReference type="ARBA" id="ARBA00023136"/>
    </source>
</evidence>
<evidence type="ECO:0000256" key="5">
    <source>
        <dbReference type="ARBA" id="ARBA00022741"/>
    </source>
</evidence>
<dbReference type="SMART" id="SM00382">
    <property type="entry name" value="AAA"/>
    <property type="match status" value="1"/>
</dbReference>
<reference evidence="11 12" key="1">
    <citation type="submission" date="2018-08" db="EMBL/GenBank/DDBJ databases">
        <title>Meiothermus luteus KCTC 52599 genome sequencing project.</title>
        <authorList>
            <person name="Da Costa M.S."/>
            <person name="Albuquerque L."/>
            <person name="Raposo P."/>
            <person name="Froufe H.J.C."/>
            <person name="Barroso C.S."/>
            <person name="Egas C."/>
        </authorList>
    </citation>
    <scope>NUCLEOTIDE SEQUENCE [LARGE SCALE GENOMIC DNA]</scope>
    <source>
        <strain evidence="11 12">KCTC 52599</strain>
    </source>
</reference>
<feature type="transmembrane region" description="Helical" evidence="9">
    <location>
        <begin position="41"/>
        <end position="68"/>
    </location>
</feature>
<feature type="transmembrane region" description="Helical" evidence="9">
    <location>
        <begin position="270"/>
        <end position="291"/>
    </location>
</feature>
<dbReference type="EMBL" id="QWKZ01000113">
    <property type="protein sequence ID" value="RIH82344.1"/>
    <property type="molecule type" value="Genomic_DNA"/>
</dbReference>
<keyword evidence="3" id="KW-1003">Cell membrane</keyword>
<dbReference type="OrthoDB" id="9805029at2"/>
<evidence type="ECO:0000256" key="1">
    <source>
        <dbReference type="ARBA" id="ARBA00004651"/>
    </source>
</evidence>
<keyword evidence="4 9" id="KW-0812">Transmembrane</keyword>
<gene>
    <name evidence="11" type="primary">metN</name>
    <name evidence="11" type="ORF">Mlute_02518</name>
</gene>
<comment type="caution">
    <text evidence="11">The sequence shown here is derived from an EMBL/GenBank/DDBJ whole genome shotgun (WGS) entry which is preliminary data.</text>
</comment>
<dbReference type="InterPro" id="IPR043428">
    <property type="entry name" value="LivM-like"/>
</dbReference>
<feature type="domain" description="ABC transporter" evidence="10">
    <location>
        <begin position="326"/>
        <end position="552"/>
    </location>
</feature>
<dbReference type="InterPro" id="IPR001851">
    <property type="entry name" value="ABC_transp_permease"/>
</dbReference>
<feature type="transmembrane region" description="Helical" evidence="9">
    <location>
        <begin position="150"/>
        <end position="169"/>
    </location>
</feature>
<organism evidence="11 12">
    <name type="scientific">Meiothermus luteus</name>
    <dbReference type="NCBI Taxonomy" id="2026184"/>
    <lineage>
        <taxon>Bacteria</taxon>
        <taxon>Thermotogati</taxon>
        <taxon>Deinococcota</taxon>
        <taxon>Deinococci</taxon>
        <taxon>Thermales</taxon>
        <taxon>Thermaceae</taxon>
        <taxon>Meiothermus</taxon>
    </lineage>
</organism>
<evidence type="ECO:0000313" key="12">
    <source>
        <dbReference type="Proteomes" id="UP000265800"/>
    </source>
</evidence>
<dbReference type="SUPFAM" id="SSF52540">
    <property type="entry name" value="P-loop containing nucleoside triphosphate hydrolases"/>
    <property type="match status" value="1"/>
</dbReference>
<dbReference type="GO" id="GO:0005524">
    <property type="term" value="F:ATP binding"/>
    <property type="evidence" value="ECO:0007669"/>
    <property type="project" value="UniProtKB-KW"/>
</dbReference>
<keyword evidence="11" id="KW-0378">Hydrolase</keyword>